<name>A0A1N6NGQ7_9RHOO</name>
<evidence type="ECO:0000313" key="6">
    <source>
        <dbReference type="Proteomes" id="UP000186819"/>
    </source>
</evidence>
<dbReference type="PANTHER" id="PTHR30483">
    <property type="entry name" value="LEUCINE-SPECIFIC-BINDING PROTEIN"/>
    <property type="match status" value="1"/>
</dbReference>
<proteinExistence type="inferred from homology"/>
<sequence length="402" mass="43065">MNRSHSGWQPLFRAFLAITAAVVGCGVANAAAPAIVIGLDADMSSASAQGGEAIRRGALIAIAEINESGGLLGGRKLELQVKDHHGVPARSTDNLNEFAADDQLVAVLGGVHSPAIIENQQLIHDKRLLTLVPWAAATPVIDSARQPSYVFRISARDQYVGAFLTAQALAAGHRRLGLLLERTAWGRSNEQAITEALAREGLAPAAVQWFHWGDADLTPAVLALEAAGADAILMAANAVEGAAAIKALAARPPARRLPVYSHWGVSGGRFVELAGEALRQVDLQVMQTYSFLDASGPRARAVVDRYREMFGVERPEHIPAPVGVAHAYELVQVLALAIRQAGSIDRDKVRAALENLPRHDGLIRSYRPVFTRDRHEGLSAADYRMARYRSDGVLVPVKAAVR</sequence>
<dbReference type="InterPro" id="IPR051010">
    <property type="entry name" value="BCAA_transport"/>
</dbReference>
<evidence type="ECO:0000256" key="3">
    <source>
        <dbReference type="SAM" id="SignalP"/>
    </source>
</evidence>
<dbReference type="Proteomes" id="UP000186819">
    <property type="component" value="Unassembled WGS sequence"/>
</dbReference>
<evidence type="ECO:0000256" key="1">
    <source>
        <dbReference type="ARBA" id="ARBA00010062"/>
    </source>
</evidence>
<feature type="signal peptide" evidence="3">
    <location>
        <begin position="1"/>
        <end position="30"/>
    </location>
</feature>
<dbReference type="AlphaFoldDB" id="A0A1N6NGQ7"/>
<protein>
    <submittedName>
        <fullName evidence="5">Amino acid/amide ABC transporter substrate-binding protein, HAAT family</fullName>
    </submittedName>
</protein>
<dbReference type="EMBL" id="FTMD01000001">
    <property type="protein sequence ID" value="SIP91264.1"/>
    <property type="molecule type" value="Genomic_DNA"/>
</dbReference>
<organism evidence="5 6">
    <name type="scientific">Aromatoleum tolulyticum</name>
    <dbReference type="NCBI Taxonomy" id="34027"/>
    <lineage>
        <taxon>Bacteria</taxon>
        <taxon>Pseudomonadati</taxon>
        <taxon>Pseudomonadota</taxon>
        <taxon>Betaproteobacteria</taxon>
        <taxon>Rhodocyclales</taxon>
        <taxon>Rhodocyclaceae</taxon>
        <taxon>Aromatoleum</taxon>
    </lineage>
</organism>
<dbReference type="PANTHER" id="PTHR30483:SF6">
    <property type="entry name" value="PERIPLASMIC BINDING PROTEIN OF ABC TRANSPORTER FOR NATURAL AMINO ACIDS"/>
    <property type="match status" value="1"/>
</dbReference>
<reference evidence="6" key="1">
    <citation type="submission" date="2017-01" db="EMBL/GenBank/DDBJ databases">
        <authorList>
            <person name="Varghese N."/>
            <person name="Submissions S."/>
        </authorList>
    </citation>
    <scope>NUCLEOTIDE SEQUENCE [LARGE SCALE GENOMIC DNA]</scope>
    <source>
        <strain evidence="6">ATCC 51758</strain>
    </source>
</reference>
<gene>
    <name evidence="5" type="ORF">SAMN05421829_101296</name>
</gene>
<dbReference type="RefSeq" id="WP_076600321.1">
    <property type="nucleotide sequence ID" value="NZ_FTMD01000001.1"/>
</dbReference>
<dbReference type="STRING" id="34027.SAMN05421829_101296"/>
<dbReference type="InterPro" id="IPR028082">
    <property type="entry name" value="Peripla_BP_I"/>
</dbReference>
<dbReference type="PROSITE" id="PS51257">
    <property type="entry name" value="PROKAR_LIPOPROTEIN"/>
    <property type="match status" value="1"/>
</dbReference>
<evidence type="ECO:0000259" key="4">
    <source>
        <dbReference type="Pfam" id="PF13458"/>
    </source>
</evidence>
<keyword evidence="2 3" id="KW-0732">Signal</keyword>
<dbReference type="SUPFAM" id="SSF53822">
    <property type="entry name" value="Periplasmic binding protein-like I"/>
    <property type="match status" value="1"/>
</dbReference>
<accession>A0A1N6NGQ7</accession>
<dbReference type="InterPro" id="IPR028081">
    <property type="entry name" value="Leu-bd"/>
</dbReference>
<feature type="chain" id="PRO_5012048791" evidence="3">
    <location>
        <begin position="31"/>
        <end position="402"/>
    </location>
</feature>
<feature type="domain" description="Leucine-binding protein" evidence="4">
    <location>
        <begin position="35"/>
        <end position="392"/>
    </location>
</feature>
<dbReference type="Pfam" id="PF13458">
    <property type="entry name" value="Peripla_BP_6"/>
    <property type="match status" value="1"/>
</dbReference>
<evidence type="ECO:0000313" key="5">
    <source>
        <dbReference type="EMBL" id="SIP91264.1"/>
    </source>
</evidence>
<keyword evidence="6" id="KW-1185">Reference proteome</keyword>
<comment type="similarity">
    <text evidence="1">Belongs to the leucine-binding protein family.</text>
</comment>
<dbReference type="OrthoDB" id="9794826at2"/>
<evidence type="ECO:0000256" key="2">
    <source>
        <dbReference type="ARBA" id="ARBA00022729"/>
    </source>
</evidence>
<dbReference type="Gene3D" id="3.40.50.2300">
    <property type="match status" value="2"/>
</dbReference>
<dbReference type="CDD" id="cd19979">
    <property type="entry name" value="PBP1_ABC_ligand_binding-like"/>
    <property type="match status" value="1"/>
</dbReference>